<evidence type="ECO:0000256" key="1">
    <source>
        <dbReference type="ARBA" id="ARBA00004706"/>
    </source>
</evidence>
<dbReference type="Pfam" id="PF00206">
    <property type="entry name" value="Lyase_1"/>
    <property type="match status" value="1"/>
</dbReference>
<dbReference type="PANTHER" id="PTHR43411:SF1">
    <property type="entry name" value="ADENYLOSUCCINATE LYASE"/>
    <property type="match status" value="1"/>
</dbReference>
<evidence type="ECO:0000256" key="6">
    <source>
        <dbReference type="ARBA" id="ARBA00022755"/>
    </source>
</evidence>
<evidence type="ECO:0000259" key="14">
    <source>
        <dbReference type="Pfam" id="PF00206"/>
    </source>
</evidence>
<evidence type="ECO:0000313" key="17">
    <source>
        <dbReference type="Proteomes" id="UP000229502"/>
    </source>
</evidence>
<dbReference type="InterPro" id="IPR008948">
    <property type="entry name" value="L-Aspartase-like"/>
</dbReference>
<dbReference type="InterPro" id="IPR047136">
    <property type="entry name" value="PurB_bact"/>
</dbReference>
<comment type="caution">
    <text evidence="16">The sequence shown here is derived from an EMBL/GenBank/DDBJ whole genome shotgun (WGS) entry which is preliminary data.</text>
</comment>
<feature type="domain" description="Fumarate lyase N-terminal" evidence="14">
    <location>
        <begin position="31"/>
        <end position="313"/>
    </location>
</feature>
<keyword evidence="6 13" id="KW-0658">Purine biosynthesis</keyword>
<dbReference type="GO" id="GO:0004018">
    <property type="term" value="F:N6-(1,2-dicarboxyethyl)AMP AMP-lyase (fumarate-forming) activity"/>
    <property type="evidence" value="ECO:0007669"/>
    <property type="project" value="UniProtKB-UniRule"/>
</dbReference>
<dbReference type="InterPro" id="IPR022761">
    <property type="entry name" value="Fumarate_lyase_N"/>
</dbReference>
<dbReference type="Proteomes" id="UP000229502">
    <property type="component" value="Unassembled WGS sequence"/>
</dbReference>
<dbReference type="SUPFAM" id="SSF48557">
    <property type="entry name" value="L-aspartase-like"/>
    <property type="match status" value="1"/>
</dbReference>
<evidence type="ECO:0000313" key="16">
    <source>
        <dbReference type="EMBL" id="PIU34375.1"/>
    </source>
</evidence>
<feature type="domain" description="Adenylosuccinate lyase PurB C-terminal" evidence="15">
    <location>
        <begin position="332"/>
        <end position="446"/>
    </location>
</feature>
<dbReference type="PRINTS" id="PR00149">
    <property type="entry name" value="FUMRATELYASE"/>
</dbReference>
<organism evidence="16 17">
    <name type="scientific">Candidatus Shapirobacteria bacterium CG07_land_8_20_14_0_80_39_18</name>
    <dbReference type="NCBI Taxonomy" id="1974882"/>
    <lineage>
        <taxon>Bacteria</taxon>
        <taxon>Candidatus Shapironibacteriota</taxon>
    </lineage>
</organism>
<evidence type="ECO:0000256" key="4">
    <source>
        <dbReference type="ARBA" id="ARBA00012339"/>
    </source>
</evidence>
<evidence type="ECO:0000256" key="13">
    <source>
        <dbReference type="RuleBase" id="RU361172"/>
    </source>
</evidence>
<dbReference type="PROSITE" id="PS00163">
    <property type="entry name" value="FUMARATE_LYASES"/>
    <property type="match status" value="1"/>
</dbReference>
<evidence type="ECO:0000256" key="7">
    <source>
        <dbReference type="ARBA" id="ARBA00023239"/>
    </source>
</evidence>
<evidence type="ECO:0000256" key="10">
    <source>
        <dbReference type="ARBA" id="ARBA00030717"/>
    </source>
</evidence>
<evidence type="ECO:0000256" key="8">
    <source>
        <dbReference type="ARBA" id="ARBA00024477"/>
    </source>
</evidence>
<comment type="pathway">
    <text evidence="1 13">Purine metabolism; IMP biosynthesis via de novo pathway; 5-amino-1-(5-phospho-D-ribosyl)imidazole-4-carboxamide from 5-amino-1-(5-phospho-D-ribosyl)imidazole-4-carboxylate: step 2/2.</text>
</comment>
<dbReference type="AlphaFoldDB" id="A0A2M6YR18"/>
<evidence type="ECO:0000256" key="5">
    <source>
        <dbReference type="ARBA" id="ARBA00017058"/>
    </source>
</evidence>
<gene>
    <name evidence="16" type="ORF">COT03_02315</name>
</gene>
<proteinExistence type="inferred from homology"/>
<dbReference type="GO" id="GO:0044208">
    <property type="term" value="P:'de novo' AMP biosynthetic process"/>
    <property type="evidence" value="ECO:0007669"/>
    <property type="project" value="UniProtKB-UniPathway"/>
</dbReference>
<dbReference type="Gene3D" id="1.20.200.10">
    <property type="entry name" value="Fumarase/aspartase (Central domain)"/>
    <property type="match status" value="1"/>
</dbReference>
<dbReference type="InterPro" id="IPR024083">
    <property type="entry name" value="Fumarase/histidase_N"/>
</dbReference>
<comment type="catalytic activity">
    <reaction evidence="11">
        <text>N(6)-(1,2-dicarboxyethyl)-AMP = fumarate + AMP</text>
        <dbReference type="Rhea" id="RHEA:16853"/>
        <dbReference type="ChEBI" id="CHEBI:29806"/>
        <dbReference type="ChEBI" id="CHEBI:57567"/>
        <dbReference type="ChEBI" id="CHEBI:456215"/>
        <dbReference type="EC" id="4.3.2.2"/>
    </reaction>
    <physiologicalReaction direction="left-to-right" evidence="11">
        <dbReference type="Rhea" id="RHEA:16854"/>
    </physiologicalReaction>
</comment>
<dbReference type="UniPathway" id="UPA00075">
    <property type="reaction ID" value="UER00336"/>
</dbReference>
<protein>
    <recommendedName>
        <fullName evidence="5 12">Adenylosuccinate lyase</fullName>
        <shortName evidence="13">ASL</shortName>
        <ecNumber evidence="4 12">4.3.2.2</ecNumber>
    </recommendedName>
    <alternativeName>
        <fullName evidence="10 13">Adenylosuccinase</fullName>
    </alternativeName>
</protein>
<comment type="pathway">
    <text evidence="2 13">Purine metabolism; AMP biosynthesis via de novo pathway; AMP from IMP: step 2/2.</text>
</comment>
<dbReference type="UniPathway" id="UPA00074">
    <property type="reaction ID" value="UER00132"/>
</dbReference>
<dbReference type="InterPro" id="IPR020557">
    <property type="entry name" value="Fumarate_lyase_CS"/>
</dbReference>
<dbReference type="InterPro" id="IPR004769">
    <property type="entry name" value="Pur_lyase"/>
</dbReference>
<keyword evidence="7 13" id="KW-0456">Lyase</keyword>
<dbReference type="EMBL" id="PEWZ01000112">
    <property type="protein sequence ID" value="PIU34375.1"/>
    <property type="molecule type" value="Genomic_DNA"/>
</dbReference>
<evidence type="ECO:0000256" key="11">
    <source>
        <dbReference type="ARBA" id="ARBA00049115"/>
    </source>
</evidence>
<dbReference type="NCBIfam" id="TIGR00928">
    <property type="entry name" value="purB"/>
    <property type="match status" value="1"/>
</dbReference>
<evidence type="ECO:0000256" key="9">
    <source>
        <dbReference type="ARBA" id="ARBA00025012"/>
    </source>
</evidence>
<dbReference type="GO" id="GO:0006189">
    <property type="term" value="P:'de novo' IMP biosynthetic process"/>
    <property type="evidence" value="ECO:0007669"/>
    <property type="project" value="UniProtKB-UniPathway"/>
</dbReference>
<reference evidence="17" key="1">
    <citation type="submission" date="2017-09" db="EMBL/GenBank/DDBJ databases">
        <title>Depth-based differentiation of microbial function through sediment-hosted aquifers and enrichment of novel symbionts in the deep terrestrial subsurface.</title>
        <authorList>
            <person name="Probst A.J."/>
            <person name="Ladd B."/>
            <person name="Jarett J.K."/>
            <person name="Geller-Mcgrath D.E."/>
            <person name="Sieber C.M.K."/>
            <person name="Emerson J.B."/>
            <person name="Anantharaman K."/>
            <person name="Thomas B.C."/>
            <person name="Malmstrom R."/>
            <person name="Stieglmeier M."/>
            <person name="Klingl A."/>
            <person name="Woyke T."/>
            <person name="Ryan C.M."/>
            <person name="Banfield J.F."/>
        </authorList>
    </citation>
    <scope>NUCLEOTIDE SEQUENCE [LARGE SCALE GENOMIC DNA]</scope>
</reference>
<dbReference type="Gene3D" id="1.10.275.10">
    <property type="entry name" value="Fumarase/aspartase (N-terminal domain)"/>
    <property type="match status" value="1"/>
</dbReference>
<evidence type="ECO:0000256" key="12">
    <source>
        <dbReference type="NCBIfam" id="TIGR00928"/>
    </source>
</evidence>
<dbReference type="Gene3D" id="1.10.40.30">
    <property type="entry name" value="Fumarase/aspartase (C-terminal domain)"/>
    <property type="match status" value="1"/>
</dbReference>
<comment type="catalytic activity">
    <reaction evidence="8">
        <text>(2S)-2-[5-amino-1-(5-phospho-beta-D-ribosyl)imidazole-4-carboxamido]succinate = 5-amino-1-(5-phospho-beta-D-ribosyl)imidazole-4-carboxamide + fumarate</text>
        <dbReference type="Rhea" id="RHEA:23920"/>
        <dbReference type="ChEBI" id="CHEBI:29806"/>
        <dbReference type="ChEBI" id="CHEBI:58443"/>
        <dbReference type="ChEBI" id="CHEBI:58475"/>
        <dbReference type="EC" id="4.3.2.2"/>
    </reaction>
    <physiologicalReaction direction="left-to-right" evidence="8">
        <dbReference type="Rhea" id="RHEA:23921"/>
    </physiologicalReaction>
</comment>
<dbReference type="InterPro" id="IPR000362">
    <property type="entry name" value="Fumarate_lyase_fam"/>
</dbReference>
<comment type="function">
    <text evidence="9">Catalyzes two reactions in de novo purine nucleotide biosynthesis. Catalyzes the breakdown of 5-aminoimidazole- (N-succinylocarboxamide) ribotide (SAICAR or 2-[5-amino-1-(5-phospho-beta-D-ribosyl)imidazole-4-carboxamido]succinate) to 5-aminoimidazole-4-carboxamide ribotide (AICAR or 5-amino-1-(5-phospho-beta-D-ribosyl)imidazole-4-carboxamide) and fumarate, and of adenylosuccinate (ADS or N(6)-(1,2-dicarboxyethyl)-AMP) to adenosine monophosphate (AMP) and fumarate.</text>
</comment>
<sequence length="474" mass="53269">MKDKFKVAVGAVKAISPIDGRYRPKVGTLALYFSEEALIKYRIKVELTYLLFLSEKGIIKKITTGQKKELLSILDQFGGKQALRVKEIEATINHDVKAVEYFLREALAPFNLNIEEYIHFGLTSEDTNSLALSLSIKEARDQVILPAIKEVVNKLSEMVYSYRSLPMLGRTHGQPAIPTTVGKEFLVFTIRLQKEMKNLSLLPIEAKLNGAVGNFNAHLVGFPEADWIALSAEFIKSLNLVPNQFTTQILPADSYLRLFQSLSLINSIIIGLDQDIWRYISDNYFLQKPKKGEVGSSTMPQKVNPIDFENSEGNLEVANAIFGLLVKKLAISRLQRDLSDSTVKRNIGVAFAHSLVAYKSSLIGLEKVIPNESFLREELLDHWEIVTEGIQTILKSTGDSRAYEKLKEFARGKKLGQGEIKNFTSELKVSPKIKKRILALTPLNYLGLAETLVEKGLKVTNFEFSEETNENKKK</sequence>
<accession>A0A2M6YR18</accession>
<dbReference type="NCBIfam" id="NF006764">
    <property type="entry name" value="PRK09285.1"/>
    <property type="match status" value="1"/>
</dbReference>
<comment type="similarity">
    <text evidence="3 13">Belongs to the lyase 1 family. Adenylosuccinate lyase subfamily.</text>
</comment>
<evidence type="ECO:0000256" key="3">
    <source>
        <dbReference type="ARBA" id="ARBA00008273"/>
    </source>
</evidence>
<dbReference type="GO" id="GO:0070626">
    <property type="term" value="F:(S)-2-(5-amino-1-(5-phospho-D-ribosyl)imidazole-4-carboxamido) succinate lyase (fumarate-forming) activity"/>
    <property type="evidence" value="ECO:0007669"/>
    <property type="project" value="RHEA"/>
</dbReference>
<dbReference type="PANTHER" id="PTHR43411">
    <property type="entry name" value="ADENYLOSUCCINATE LYASE"/>
    <property type="match status" value="1"/>
</dbReference>
<name>A0A2M6YR18_9BACT</name>
<dbReference type="InterPro" id="IPR013539">
    <property type="entry name" value="PurB_C"/>
</dbReference>
<evidence type="ECO:0000259" key="15">
    <source>
        <dbReference type="Pfam" id="PF08328"/>
    </source>
</evidence>
<evidence type="ECO:0000256" key="2">
    <source>
        <dbReference type="ARBA" id="ARBA00004734"/>
    </source>
</evidence>
<dbReference type="EC" id="4.3.2.2" evidence="4 12"/>
<dbReference type="Pfam" id="PF08328">
    <property type="entry name" value="ASL_C"/>
    <property type="match status" value="1"/>
</dbReference>